<reference evidence="4" key="1">
    <citation type="submission" date="2025-08" db="UniProtKB">
        <authorList>
            <consortium name="RefSeq"/>
        </authorList>
    </citation>
    <scope>IDENTIFICATION</scope>
    <source>
        <strain evidence="4">S238N-H82</strain>
        <tissue evidence="4">Testes</tissue>
    </source>
</reference>
<dbReference type="KEGG" id="bfo:118407444"/>
<gene>
    <name evidence="4" type="primary">LOC118407444</name>
</gene>
<dbReference type="OMA" id="NTEHILG"/>
<evidence type="ECO:0000313" key="4">
    <source>
        <dbReference type="RefSeq" id="XP_035663815.1"/>
    </source>
</evidence>
<feature type="compositionally biased region" description="Basic and acidic residues" evidence="1">
    <location>
        <begin position="683"/>
        <end position="692"/>
    </location>
</feature>
<protein>
    <submittedName>
        <fullName evidence="4">Uncharacterized protein LOC118407444</fullName>
    </submittedName>
</protein>
<dbReference type="OrthoDB" id="6122456at2759"/>
<name>A0A9J7HST2_BRAFL</name>
<dbReference type="AlphaFoldDB" id="A0A9J7HST2"/>
<keyword evidence="3" id="KW-1185">Reference proteome</keyword>
<sequence length="735" mass="82463">MAKANNSMWYKLSLPLSRTILKELVCDNSAHTLSACLSTYLPTYLHTFSHQHHIMPRRRKKMRLRHAGQFRAGNKPWNKGLTITKVTPISSYHRPTQDQDSLYVNRDRKGNIIQNDIETLNDVGTTMVLRHTKLQGSRIARFIGEKTDSDEVEGYRMWHAKTAVHACVSAQRHHDKIQTDCKGLVRVSARKEQKKGLTTSETLVCNECNYESPHSKFYGVVPSDEPGKRGPKVAEPNMAAQVAMFNSPIGPQVLREVAAALDISVPSTGGLQNLANKYSDKMVSLNEKDMEALRETVKEVHAVKGNEPDSGIPIEADSRYQSPLRSGRGKKPGQPSGTCVTNVAENVTKRKWVICTHVKNKNCQQCSRGEGKKEVPSHKCSANIPQSAVIGDERQAAIEIAKKLMSGPSKTIVAELTEDGDSSFSSGMKEVMEEAGLNDLKVFKDIVHLSKAIRRKVSGGKWSKQMFPGKTQEERKWIRDRFGNDLAIRLNTEHILGLKKFRNQRVMAGKMKQVMQAIPYCYSGDHSRCKSGSLVCRHPYKWKFQELQEKAKGKLDPTDADLKELGKIMEHRLGKEALKVTRRGRTTNKVESVNRQISKTCPKNVNRSRTFPGRVHSGLHSSNNGTGMSIARKRAAANIPFSPNSAVVPALEGMEKTQNYHRAYKMEVANQKRQKAKTLRRFASYDKRKEQGTYKSKRAVTGTGRAPRKKKKVDNREHSYTRPAEQESPSGSDAD</sequence>
<dbReference type="RefSeq" id="XP_035663815.1">
    <property type="nucleotide sequence ID" value="XM_035807922.1"/>
</dbReference>
<evidence type="ECO:0000256" key="1">
    <source>
        <dbReference type="SAM" id="MobiDB-lite"/>
    </source>
</evidence>
<dbReference type="Proteomes" id="UP000001554">
    <property type="component" value="Unplaced"/>
</dbReference>
<feature type="region of interest" description="Disordered" evidence="1">
    <location>
        <begin position="669"/>
        <end position="735"/>
    </location>
</feature>
<organism evidence="3 4">
    <name type="scientific">Branchiostoma floridae</name>
    <name type="common">Florida lancelet</name>
    <name type="synonym">Amphioxus</name>
    <dbReference type="NCBI Taxonomy" id="7739"/>
    <lineage>
        <taxon>Eukaryota</taxon>
        <taxon>Metazoa</taxon>
        <taxon>Chordata</taxon>
        <taxon>Cephalochordata</taxon>
        <taxon>Leptocardii</taxon>
        <taxon>Amphioxiformes</taxon>
        <taxon>Branchiostomatidae</taxon>
        <taxon>Branchiostoma</taxon>
    </lineage>
</organism>
<feature type="domain" description="Mutator-like transposase" evidence="2">
    <location>
        <begin position="154"/>
        <end position="536"/>
    </location>
</feature>
<feature type="region of interest" description="Disordered" evidence="1">
    <location>
        <begin position="603"/>
        <end position="625"/>
    </location>
</feature>
<dbReference type="Pfam" id="PF20700">
    <property type="entry name" value="Mutator"/>
    <property type="match status" value="1"/>
</dbReference>
<proteinExistence type="predicted"/>
<dbReference type="InterPro" id="IPR049012">
    <property type="entry name" value="Mutator_transp_dom"/>
</dbReference>
<evidence type="ECO:0000259" key="2">
    <source>
        <dbReference type="Pfam" id="PF20700"/>
    </source>
</evidence>
<dbReference type="GeneID" id="118407444"/>
<evidence type="ECO:0000313" key="3">
    <source>
        <dbReference type="Proteomes" id="UP000001554"/>
    </source>
</evidence>
<feature type="region of interest" description="Disordered" evidence="1">
    <location>
        <begin position="302"/>
        <end position="337"/>
    </location>
</feature>
<accession>A0A9J7HST2</accession>